<dbReference type="eggNOG" id="ENOG502SII6">
    <property type="taxonomic scope" value="Eukaryota"/>
</dbReference>
<sequence>MTRRSYVGQSLFVDELYQTGQALMTTWPKYHRDRGRRQRLFRRKARTILSLACVPQPRIGSFHFHNDSTISLTNRPLALTIVLLQNNGATRTILRNDTYQSTDPFAPDMLTFHDCSFLNHPDASWSEAQFQADLADW</sequence>
<reference evidence="2" key="5">
    <citation type="submission" date="2015-06" db="UniProtKB">
        <authorList>
            <consortium name="EnsemblFungi"/>
        </authorList>
    </citation>
    <scope>IDENTIFICATION</scope>
    <source>
        <strain evidence="2">ATCC 64411</strain>
    </source>
</reference>
<dbReference type="OrthoDB" id="4921086at2759"/>
<evidence type="ECO:0000313" key="2">
    <source>
        <dbReference type="EnsemblFungi" id="MAPG_10623T0"/>
    </source>
</evidence>
<dbReference type="EMBL" id="GL876975">
    <property type="protein sequence ID" value="KLU90772.1"/>
    <property type="molecule type" value="Genomic_DNA"/>
</dbReference>
<dbReference type="AlphaFoldDB" id="A0A0C4ED30"/>
<dbReference type="EMBL" id="ADBL01002376">
    <property type="status" value="NOT_ANNOTATED_CDS"/>
    <property type="molecule type" value="Genomic_DNA"/>
</dbReference>
<evidence type="ECO:0000313" key="1">
    <source>
        <dbReference type="EMBL" id="KLU90772.1"/>
    </source>
</evidence>
<evidence type="ECO:0000313" key="3">
    <source>
        <dbReference type="Proteomes" id="UP000011715"/>
    </source>
</evidence>
<reference evidence="2" key="4">
    <citation type="journal article" date="2015" name="G3 (Bethesda)">
        <title>Genome sequences of three phytopathogenic species of the Magnaporthaceae family of fungi.</title>
        <authorList>
            <person name="Okagaki L.H."/>
            <person name="Nunes C.C."/>
            <person name="Sailsbery J."/>
            <person name="Clay B."/>
            <person name="Brown D."/>
            <person name="John T."/>
            <person name="Oh Y."/>
            <person name="Young N."/>
            <person name="Fitzgerald M."/>
            <person name="Haas B.J."/>
            <person name="Zeng Q."/>
            <person name="Young S."/>
            <person name="Adiconis X."/>
            <person name="Fan L."/>
            <person name="Levin J.Z."/>
            <person name="Mitchell T.K."/>
            <person name="Okubara P.A."/>
            <person name="Farman M.L."/>
            <person name="Kohn L.M."/>
            <person name="Birren B."/>
            <person name="Ma L.-J."/>
            <person name="Dean R.A."/>
        </authorList>
    </citation>
    <scope>NUCLEOTIDE SEQUENCE</scope>
    <source>
        <strain evidence="2">ATCC 64411 / 73-15</strain>
    </source>
</reference>
<dbReference type="STRING" id="644358.A0A0C4ED30"/>
<name>A0A0C4ED30_MAGP6</name>
<reference evidence="1" key="3">
    <citation type="submission" date="2011-03" db="EMBL/GenBank/DDBJ databases">
        <title>Annotation of Magnaporthe poae ATCC 64411.</title>
        <authorList>
            <person name="Ma L.-J."/>
            <person name="Dead R."/>
            <person name="Young S.K."/>
            <person name="Zeng Q."/>
            <person name="Gargeya S."/>
            <person name="Fitzgerald M."/>
            <person name="Haas B."/>
            <person name="Abouelleil A."/>
            <person name="Alvarado L."/>
            <person name="Arachchi H.M."/>
            <person name="Berlin A."/>
            <person name="Brown A."/>
            <person name="Chapman S.B."/>
            <person name="Chen Z."/>
            <person name="Dunbar C."/>
            <person name="Freedman E."/>
            <person name="Gearin G."/>
            <person name="Gellesch M."/>
            <person name="Goldberg J."/>
            <person name="Griggs A."/>
            <person name="Gujja S."/>
            <person name="Heiman D."/>
            <person name="Howarth C."/>
            <person name="Larson L."/>
            <person name="Lui A."/>
            <person name="MacDonald P.J.P."/>
            <person name="Mehta T."/>
            <person name="Montmayeur A."/>
            <person name="Murphy C."/>
            <person name="Neiman D."/>
            <person name="Pearson M."/>
            <person name="Priest M."/>
            <person name="Roberts A."/>
            <person name="Saif S."/>
            <person name="Shea T."/>
            <person name="Shenoy N."/>
            <person name="Sisk P."/>
            <person name="Stolte C."/>
            <person name="Sykes S."/>
            <person name="Yandava C."/>
            <person name="Wortman J."/>
            <person name="Nusbaum C."/>
            <person name="Birren B."/>
        </authorList>
    </citation>
    <scope>NUCLEOTIDE SEQUENCE</scope>
    <source>
        <strain evidence="1">ATCC 64411</strain>
    </source>
</reference>
<protein>
    <submittedName>
        <fullName evidence="1 2">Uncharacterized protein</fullName>
    </submittedName>
</protein>
<dbReference type="Proteomes" id="UP000011715">
    <property type="component" value="Unassembled WGS sequence"/>
</dbReference>
<reference evidence="1" key="2">
    <citation type="submission" date="2010-05" db="EMBL/GenBank/DDBJ databases">
        <title>The Genome Sequence of Magnaporthe poae strain ATCC 64411.</title>
        <authorList>
            <consortium name="The Broad Institute Genome Sequencing Platform"/>
            <consortium name="Broad Institute Genome Sequencing Center for Infectious Disease"/>
            <person name="Ma L.-J."/>
            <person name="Dead R."/>
            <person name="Young S."/>
            <person name="Zeng Q."/>
            <person name="Koehrsen M."/>
            <person name="Alvarado L."/>
            <person name="Berlin A."/>
            <person name="Chapman S.B."/>
            <person name="Chen Z."/>
            <person name="Freedman E."/>
            <person name="Gellesch M."/>
            <person name="Goldberg J."/>
            <person name="Griggs A."/>
            <person name="Gujja S."/>
            <person name="Heilman E.R."/>
            <person name="Heiman D."/>
            <person name="Hepburn T."/>
            <person name="Howarth C."/>
            <person name="Jen D."/>
            <person name="Larson L."/>
            <person name="Mehta T."/>
            <person name="Neiman D."/>
            <person name="Pearson M."/>
            <person name="Roberts A."/>
            <person name="Saif S."/>
            <person name="Shea T."/>
            <person name="Shenoy N."/>
            <person name="Sisk P."/>
            <person name="Stolte C."/>
            <person name="Sykes S."/>
            <person name="Walk T."/>
            <person name="White J."/>
            <person name="Yandava C."/>
            <person name="Haas B."/>
            <person name="Nusbaum C."/>
            <person name="Birren B."/>
        </authorList>
    </citation>
    <scope>NUCLEOTIDE SEQUENCE</scope>
    <source>
        <strain evidence="1">ATCC 64411</strain>
    </source>
</reference>
<gene>
    <name evidence="1" type="ORF">MAPG_10623</name>
</gene>
<organism evidence="2 3">
    <name type="scientific">Magnaporthiopsis poae (strain ATCC 64411 / 73-15)</name>
    <name type="common">Kentucky bluegrass fungus</name>
    <name type="synonym">Magnaporthe poae</name>
    <dbReference type="NCBI Taxonomy" id="644358"/>
    <lineage>
        <taxon>Eukaryota</taxon>
        <taxon>Fungi</taxon>
        <taxon>Dikarya</taxon>
        <taxon>Ascomycota</taxon>
        <taxon>Pezizomycotina</taxon>
        <taxon>Sordariomycetes</taxon>
        <taxon>Sordariomycetidae</taxon>
        <taxon>Magnaporthales</taxon>
        <taxon>Magnaporthaceae</taxon>
        <taxon>Magnaporthiopsis</taxon>
    </lineage>
</organism>
<dbReference type="OMA" id="WSEAQFQ"/>
<accession>A0A0C4ED30</accession>
<keyword evidence="3" id="KW-1185">Reference proteome</keyword>
<dbReference type="VEuPathDB" id="FungiDB:MAPG_10623"/>
<proteinExistence type="predicted"/>
<reference evidence="3" key="1">
    <citation type="submission" date="2010-05" db="EMBL/GenBank/DDBJ databases">
        <title>The genome sequence of Magnaporthe poae strain ATCC 64411.</title>
        <authorList>
            <person name="Ma L.-J."/>
            <person name="Dead R."/>
            <person name="Young S."/>
            <person name="Zeng Q."/>
            <person name="Koehrsen M."/>
            <person name="Alvarado L."/>
            <person name="Berlin A."/>
            <person name="Chapman S.B."/>
            <person name="Chen Z."/>
            <person name="Freedman E."/>
            <person name="Gellesch M."/>
            <person name="Goldberg J."/>
            <person name="Griggs A."/>
            <person name="Gujja S."/>
            <person name="Heilman E.R."/>
            <person name="Heiman D."/>
            <person name="Hepburn T."/>
            <person name="Howarth C."/>
            <person name="Jen D."/>
            <person name="Larson L."/>
            <person name="Mehta T."/>
            <person name="Neiman D."/>
            <person name="Pearson M."/>
            <person name="Roberts A."/>
            <person name="Saif S."/>
            <person name="Shea T."/>
            <person name="Shenoy N."/>
            <person name="Sisk P."/>
            <person name="Stolte C."/>
            <person name="Sykes S."/>
            <person name="Walk T."/>
            <person name="White J."/>
            <person name="Yandava C."/>
            <person name="Haas B."/>
            <person name="Nusbaum C."/>
            <person name="Birren B."/>
        </authorList>
    </citation>
    <scope>NUCLEOTIDE SEQUENCE [LARGE SCALE GENOMIC DNA]</scope>
    <source>
        <strain evidence="3">ATCC 64411 / 73-15</strain>
    </source>
</reference>
<dbReference type="EnsemblFungi" id="MAPG_10623T0">
    <property type="protein sequence ID" value="MAPG_10623T0"/>
    <property type="gene ID" value="MAPG_10623"/>
</dbReference>